<keyword evidence="5" id="KW-1185">Reference proteome</keyword>
<dbReference type="InterPro" id="IPR011008">
    <property type="entry name" value="Dimeric_a/b-barrel"/>
</dbReference>
<feature type="region of interest" description="Disordered" evidence="2">
    <location>
        <begin position="44"/>
        <end position="71"/>
    </location>
</feature>
<proteinExistence type="inferred from homology"/>
<dbReference type="Gene3D" id="3.30.70.1060">
    <property type="entry name" value="Dimeric alpha+beta barrel"/>
    <property type="match status" value="1"/>
</dbReference>
<dbReference type="Proteomes" id="UP001500622">
    <property type="component" value="Unassembled WGS sequence"/>
</dbReference>
<gene>
    <name evidence="4" type="ORF">GCM10023169_28980</name>
</gene>
<evidence type="ECO:0000259" key="3">
    <source>
        <dbReference type="Pfam" id="PF03795"/>
    </source>
</evidence>
<dbReference type="PANTHER" id="PTHR35174">
    <property type="entry name" value="BLL7171 PROTEIN-RELATED"/>
    <property type="match status" value="1"/>
</dbReference>
<dbReference type="EMBL" id="BAABGN010000012">
    <property type="protein sequence ID" value="GAA4428155.1"/>
    <property type="molecule type" value="Genomic_DNA"/>
</dbReference>
<organism evidence="4 5">
    <name type="scientific">Georgenia halophila</name>
    <dbReference type="NCBI Taxonomy" id="620889"/>
    <lineage>
        <taxon>Bacteria</taxon>
        <taxon>Bacillati</taxon>
        <taxon>Actinomycetota</taxon>
        <taxon>Actinomycetes</taxon>
        <taxon>Micrococcales</taxon>
        <taxon>Bogoriellaceae</taxon>
        <taxon>Georgenia</taxon>
    </lineage>
</organism>
<dbReference type="PANTHER" id="PTHR35174:SF3">
    <property type="entry name" value="BLL7171 PROTEIN"/>
    <property type="match status" value="1"/>
</dbReference>
<comment type="caution">
    <text evidence="4">The sequence shown here is derived from an EMBL/GenBank/DDBJ whole genome shotgun (WGS) entry which is preliminary data.</text>
</comment>
<evidence type="ECO:0000256" key="1">
    <source>
        <dbReference type="ARBA" id="ARBA00007689"/>
    </source>
</evidence>
<evidence type="ECO:0000313" key="5">
    <source>
        <dbReference type="Proteomes" id="UP001500622"/>
    </source>
</evidence>
<reference evidence="5" key="1">
    <citation type="journal article" date="2019" name="Int. J. Syst. Evol. Microbiol.">
        <title>The Global Catalogue of Microorganisms (GCM) 10K type strain sequencing project: providing services to taxonomists for standard genome sequencing and annotation.</title>
        <authorList>
            <consortium name="The Broad Institute Genomics Platform"/>
            <consortium name="The Broad Institute Genome Sequencing Center for Infectious Disease"/>
            <person name="Wu L."/>
            <person name="Ma J."/>
        </authorList>
    </citation>
    <scope>NUCLEOTIDE SEQUENCE [LARGE SCALE GENOMIC DNA]</scope>
    <source>
        <strain evidence="5">JCM 17810</strain>
    </source>
</reference>
<feature type="domain" description="YCII-related" evidence="3">
    <location>
        <begin position="4"/>
        <end position="115"/>
    </location>
</feature>
<comment type="similarity">
    <text evidence="1">Belongs to the YciI family.</text>
</comment>
<dbReference type="InterPro" id="IPR005545">
    <property type="entry name" value="YCII"/>
</dbReference>
<name>A0ABP8LF51_9MICO</name>
<evidence type="ECO:0000313" key="4">
    <source>
        <dbReference type="EMBL" id="GAA4428155.1"/>
    </source>
</evidence>
<dbReference type="RefSeq" id="WP_345216989.1">
    <property type="nucleotide sequence ID" value="NZ_BAABGN010000012.1"/>
</dbReference>
<dbReference type="SUPFAM" id="SSF54909">
    <property type="entry name" value="Dimeric alpha+beta barrel"/>
    <property type="match status" value="1"/>
</dbReference>
<dbReference type="Pfam" id="PF03795">
    <property type="entry name" value="YCII"/>
    <property type="match status" value="1"/>
</dbReference>
<protein>
    <submittedName>
        <fullName evidence="4">YciI family protein</fullName>
    </submittedName>
</protein>
<evidence type="ECO:0000256" key="2">
    <source>
        <dbReference type="SAM" id="MobiDB-lite"/>
    </source>
</evidence>
<accession>A0ABP8LF51</accession>
<sequence>MTQYAVLLPGDESVWETATPEQRTAVYGRHEEFARALAERGHKITGGAELTHSRTAKHVRRDGAGSPVITDGPYAESVEQLSGFYLVESDDLDDLLEVCALLADGDGAVEVRAVVDHGEGAP</sequence>